<comment type="similarity">
    <text evidence="1">Belongs to the LOG family.</text>
</comment>
<dbReference type="InterPro" id="IPR031100">
    <property type="entry name" value="LOG_fam"/>
</dbReference>
<dbReference type="NCBIfam" id="TIGR00730">
    <property type="entry name" value="Rossman fold protein, TIGR00730 family"/>
    <property type="match status" value="1"/>
</dbReference>
<dbReference type="RefSeq" id="WP_154878735.1">
    <property type="nucleotide sequence ID" value="NZ_JAADJX010000001.1"/>
</dbReference>
<evidence type="ECO:0000313" key="4">
    <source>
        <dbReference type="Proteomes" id="UP000320747"/>
    </source>
</evidence>
<dbReference type="EC" id="3.2.2.n1" evidence="1"/>
<feature type="compositionally biased region" description="Basic and acidic residues" evidence="2">
    <location>
        <begin position="23"/>
        <end position="32"/>
    </location>
</feature>
<dbReference type="Gene3D" id="3.40.50.450">
    <property type="match status" value="1"/>
</dbReference>
<evidence type="ECO:0000256" key="1">
    <source>
        <dbReference type="RuleBase" id="RU363015"/>
    </source>
</evidence>
<dbReference type="SUPFAM" id="SSF102405">
    <property type="entry name" value="MCP/YpsA-like"/>
    <property type="match status" value="1"/>
</dbReference>
<comment type="catalytic activity">
    <reaction evidence="1">
        <text>N(6)-(dimethylallyl)adenosine 5'-phosphate + H2O = N(6)-dimethylallyladenine + D-ribose 5-phosphate</text>
        <dbReference type="Rhea" id="RHEA:48560"/>
        <dbReference type="ChEBI" id="CHEBI:15377"/>
        <dbReference type="ChEBI" id="CHEBI:17660"/>
        <dbReference type="ChEBI" id="CHEBI:57526"/>
        <dbReference type="ChEBI" id="CHEBI:78346"/>
        <dbReference type="EC" id="3.2.2.n1"/>
    </reaction>
</comment>
<comment type="caution">
    <text evidence="3">The sequence shown here is derived from an EMBL/GenBank/DDBJ whole genome shotgun (WGS) entry which is preliminary data.</text>
</comment>
<reference evidence="3 4" key="1">
    <citation type="submission" date="2019-07" db="EMBL/GenBank/DDBJ databases">
        <title>Draft genome of Corynebacterium godavarianum and other related strains.</title>
        <authorList>
            <person name="Bernier A.-M."/>
            <person name="Bernard K."/>
        </authorList>
    </citation>
    <scope>NUCLEOTIDE SEQUENCE [LARGE SCALE GENOMIC DNA]</scope>
    <source>
        <strain evidence="3 4">LMG 29598</strain>
    </source>
</reference>
<evidence type="ECO:0000256" key="2">
    <source>
        <dbReference type="SAM" id="MobiDB-lite"/>
    </source>
</evidence>
<keyword evidence="1" id="KW-0203">Cytokinin biosynthesis</keyword>
<dbReference type="InterPro" id="IPR005269">
    <property type="entry name" value="LOG"/>
</dbReference>
<dbReference type="PANTHER" id="PTHR43393:SF2">
    <property type="entry name" value="CYTOKININ RIBOSIDE 5'-MONOPHOSPHATE PHOSPHORIBOHYDROLASE"/>
    <property type="match status" value="1"/>
</dbReference>
<evidence type="ECO:0000313" key="3">
    <source>
        <dbReference type="EMBL" id="TSJ75515.1"/>
    </source>
</evidence>
<dbReference type="Proteomes" id="UP000320747">
    <property type="component" value="Unassembled WGS sequence"/>
</dbReference>
<organism evidence="3 4">
    <name type="scientific">Corynebacterium godavarianum</name>
    <dbReference type="NCBI Taxonomy" id="2054421"/>
    <lineage>
        <taxon>Bacteria</taxon>
        <taxon>Bacillati</taxon>
        <taxon>Actinomycetota</taxon>
        <taxon>Actinomycetes</taxon>
        <taxon>Mycobacteriales</taxon>
        <taxon>Corynebacteriaceae</taxon>
        <taxon>Corynebacterium</taxon>
    </lineage>
</organism>
<dbReference type="PANTHER" id="PTHR43393">
    <property type="entry name" value="CYTOKININ RIBOSIDE 5'-MONOPHOSPHATE PHOSPHORIBOHYDROLASE"/>
    <property type="match status" value="1"/>
</dbReference>
<accession>A0ABY3E750</accession>
<keyword evidence="4" id="KW-1185">Reference proteome</keyword>
<proteinExistence type="inferred from homology"/>
<gene>
    <name evidence="3" type="ORF">FPH17_03715</name>
</gene>
<dbReference type="EMBL" id="VMHH01000002">
    <property type="protein sequence ID" value="TSJ75515.1"/>
    <property type="molecule type" value="Genomic_DNA"/>
</dbReference>
<protein>
    <recommendedName>
        <fullName evidence="1">Cytokinin riboside 5'-monophosphate phosphoribohydrolase</fullName>
        <ecNumber evidence="1">3.2.2.n1</ecNumber>
    </recommendedName>
</protein>
<keyword evidence="1" id="KW-0378">Hydrolase</keyword>
<name>A0ABY3E750_9CORY</name>
<feature type="region of interest" description="Disordered" evidence="2">
    <location>
        <begin position="1"/>
        <end position="32"/>
    </location>
</feature>
<dbReference type="InterPro" id="IPR052341">
    <property type="entry name" value="LOG_family_nucleotidases"/>
</dbReference>
<sequence length="268" mass="29573">MAPHTTPRPDRDRKLRGPLMLRSDNEQASTHDRRLLESLGSSDHDWKHADPWRVMRIQSEFVAGFDALSELPKAVTVFGSARLGEGTPEYEQAYQVGHGLVEAGYAVITGGGPGLMEGPNRGAHNAGGMSVGLGIELPFEQGLNDWVDLGLNFRYFFARKTMFLKYSQAFIALPGGFGTMDEVFEVLCMVQTGKVTNFPIVLIGTDFWSGLVDWMVNQQLERGLISPGDEKLFLVTDSVEEAIAHIVETHQVMTDERLGDAQRAGGYE</sequence>
<dbReference type="Pfam" id="PF03641">
    <property type="entry name" value="Lysine_decarbox"/>
    <property type="match status" value="1"/>
</dbReference>
<comment type="catalytic activity">
    <reaction evidence="1">
        <text>9-ribosyl-trans-zeatin 5'-phosphate + H2O = trans-zeatin + D-ribose 5-phosphate</text>
        <dbReference type="Rhea" id="RHEA:48564"/>
        <dbReference type="ChEBI" id="CHEBI:15377"/>
        <dbReference type="ChEBI" id="CHEBI:16522"/>
        <dbReference type="ChEBI" id="CHEBI:78346"/>
        <dbReference type="ChEBI" id="CHEBI:87947"/>
        <dbReference type="EC" id="3.2.2.n1"/>
    </reaction>
</comment>